<sequence length="507" mass="54088">MANFFGGLGRSKAGNDHVAELEAKVAAIMRSQAVIEFDLDGTILAANQNFLSAMGYAEAEIVGKHHSMFVDQAYANSGEYRQFWERLNRGEFIAQKFQRFGKGGKEVWIEASYNPLLKPDGKPFKVVKFASDVSAVEFERKRNEEERAARAAEQTHVVEALAAGLKNLAAGNLTHDISERFPTEYDALRVDFNRTIDALRSALSSIASGADAVRDGTSEITRASDDLSKRTEQTAASLEQTAAALNELTDMVKKTAEGARSANATVSTTRGEAEKSGQIVQQAIAAMEQIEKSSDQISQIIGVIDEIAFQTNLLALNAGVEAARAGEAGRGFAVVAQEVRALAQRSAEAAKEIKTLISTSTEHVENGVSLVGTTGEALMRIVSSFGGISQLVGEMAASAENQATGIAQINVAVGQMDQTTQQNAAMVEESTAAAHSLAREADGMAALVAKFELGEGSSAPTAPRRTPPRHDGNVRGQQAKVASFAAHRSATARKLQPAEDIDGWQEF</sequence>
<dbReference type="Proteomes" id="UP000182840">
    <property type="component" value="Chromosome"/>
</dbReference>
<keyword evidence="10" id="KW-1185">Reference proteome</keyword>
<name>A0A1L3SVS5_9HYPH</name>
<dbReference type="InterPro" id="IPR013656">
    <property type="entry name" value="PAS_4"/>
</dbReference>
<evidence type="ECO:0000313" key="10">
    <source>
        <dbReference type="Proteomes" id="UP000182840"/>
    </source>
</evidence>
<feature type="domain" description="PAS" evidence="7">
    <location>
        <begin position="21"/>
        <end position="64"/>
    </location>
</feature>
<dbReference type="SMART" id="SM00304">
    <property type="entry name" value="HAMP"/>
    <property type="match status" value="1"/>
</dbReference>
<feature type="domain" description="Methyl-accepting transducer" evidence="6">
    <location>
        <begin position="209"/>
        <end position="438"/>
    </location>
</feature>
<dbReference type="SMART" id="SM00283">
    <property type="entry name" value="MA"/>
    <property type="match status" value="1"/>
</dbReference>
<dbReference type="CDD" id="cd11386">
    <property type="entry name" value="MCP_signal"/>
    <property type="match status" value="1"/>
</dbReference>
<feature type="domain" description="HAMP" evidence="8">
    <location>
        <begin position="152"/>
        <end position="204"/>
    </location>
</feature>
<dbReference type="CDD" id="cd00130">
    <property type="entry name" value="PAS"/>
    <property type="match status" value="1"/>
</dbReference>
<dbReference type="InterPro" id="IPR000014">
    <property type="entry name" value="PAS"/>
</dbReference>
<evidence type="ECO:0000256" key="4">
    <source>
        <dbReference type="PROSITE-ProRule" id="PRU00284"/>
    </source>
</evidence>
<dbReference type="GO" id="GO:0016020">
    <property type="term" value="C:membrane"/>
    <property type="evidence" value="ECO:0007669"/>
    <property type="project" value="UniProtKB-SubCell"/>
</dbReference>
<dbReference type="Pfam" id="PF08448">
    <property type="entry name" value="PAS_4"/>
    <property type="match status" value="1"/>
</dbReference>
<dbReference type="Gene3D" id="1.10.287.950">
    <property type="entry name" value="Methyl-accepting chemotaxis protein"/>
    <property type="match status" value="1"/>
</dbReference>
<accession>A0A1L3SVS5</accession>
<dbReference type="PROSITE" id="PS50111">
    <property type="entry name" value="CHEMOTAXIS_TRANSDUC_2"/>
    <property type="match status" value="1"/>
</dbReference>
<dbReference type="NCBIfam" id="TIGR00229">
    <property type="entry name" value="sensory_box"/>
    <property type="match status" value="1"/>
</dbReference>
<dbReference type="InterPro" id="IPR003660">
    <property type="entry name" value="HAMP_dom"/>
</dbReference>
<dbReference type="STRING" id="1670800.BSQ44_20780"/>
<dbReference type="PROSITE" id="PS50112">
    <property type="entry name" value="PAS"/>
    <property type="match status" value="1"/>
</dbReference>
<dbReference type="InterPro" id="IPR004090">
    <property type="entry name" value="Chemotax_Me-accpt_rcpt"/>
</dbReference>
<dbReference type="FunFam" id="1.10.287.950:FF:000001">
    <property type="entry name" value="Methyl-accepting chemotaxis sensory transducer"/>
    <property type="match status" value="1"/>
</dbReference>
<keyword evidence="2" id="KW-0145">Chemotaxis</keyword>
<dbReference type="PANTHER" id="PTHR43531">
    <property type="entry name" value="PROTEIN ICFG"/>
    <property type="match status" value="1"/>
</dbReference>
<dbReference type="KEGG" id="meso:BSQ44_20780"/>
<dbReference type="AlphaFoldDB" id="A0A1L3SVS5"/>
<organism evidence="9 10">
    <name type="scientific">Aquibium oceanicum</name>
    <dbReference type="NCBI Taxonomy" id="1670800"/>
    <lineage>
        <taxon>Bacteria</taxon>
        <taxon>Pseudomonadati</taxon>
        <taxon>Pseudomonadota</taxon>
        <taxon>Alphaproteobacteria</taxon>
        <taxon>Hyphomicrobiales</taxon>
        <taxon>Phyllobacteriaceae</taxon>
        <taxon>Aquibium</taxon>
    </lineage>
</organism>
<evidence type="ECO:0000256" key="1">
    <source>
        <dbReference type="ARBA" id="ARBA00004370"/>
    </source>
</evidence>
<evidence type="ECO:0000256" key="2">
    <source>
        <dbReference type="ARBA" id="ARBA00022500"/>
    </source>
</evidence>
<gene>
    <name evidence="9" type="ORF">BSQ44_20780</name>
</gene>
<dbReference type="InterPro" id="IPR035965">
    <property type="entry name" value="PAS-like_dom_sf"/>
</dbReference>
<evidence type="ECO:0000256" key="3">
    <source>
        <dbReference type="ARBA" id="ARBA00029447"/>
    </source>
</evidence>
<evidence type="ECO:0000256" key="5">
    <source>
        <dbReference type="SAM" id="MobiDB-lite"/>
    </source>
</evidence>
<evidence type="ECO:0000313" key="9">
    <source>
        <dbReference type="EMBL" id="APH73533.1"/>
    </source>
</evidence>
<feature type="region of interest" description="Disordered" evidence="5">
    <location>
        <begin position="455"/>
        <end position="507"/>
    </location>
</feature>
<comment type="similarity">
    <text evidence="3">Belongs to the methyl-accepting chemotaxis (MCP) protein family.</text>
</comment>
<dbReference type="GO" id="GO:0006935">
    <property type="term" value="P:chemotaxis"/>
    <property type="evidence" value="ECO:0007669"/>
    <property type="project" value="UniProtKB-KW"/>
</dbReference>
<dbReference type="EMBL" id="CP018171">
    <property type="protein sequence ID" value="APH73533.1"/>
    <property type="molecule type" value="Genomic_DNA"/>
</dbReference>
<dbReference type="Pfam" id="PF00672">
    <property type="entry name" value="HAMP"/>
    <property type="match status" value="1"/>
</dbReference>
<dbReference type="GO" id="GO:0007165">
    <property type="term" value="P:signal transduction"/>
    <property type="evidence" value="ECO:0007669"/>
    <property type="project" value="UniProtKB-KW"/>
</dbReference>
<dbReference type="PROSITE" id="PS01228">
    <property type="entry name" value="COF_1"/>
    <property type="match status" value="1"/>
</dbReference>
<keyword evidence="4" id="KW-0807">Transducer</keyword>
<dbReference type="SUPFAM" id="SSF58104">
    <property type="entry name" value="Methyl-accepting chemotaxis protein (MCP) signaling domain"/>
    <property type="match status" value="1"/>
</dbReference>
<dbReference type="InterPro" id="IPR051310">
    <property type="entry name" value="MCP_chemotaxis"/>
</dbReference>
<comment type="subcellular location">
    <subcellularLocation>
        <location evidence="1">Membrane</location>
    </subcellularLocation>
</comment>
<evidence type="ECO:0000259" key="6">
    <source>
        <dbReference type="PROSITE" id="PS50111"/>
    </source>
</evidence>
<dbReference type="PROSITE" id="PS50885">
    <property type="entry name" value="HAMP"/>
    <property type="match status" value="1"/>
</dbReference>
<dbReference type="PANTHER" id="PTHR43531:SF11">
    <property type="entry name" value="METHYL-ACCEPTING CHEMOTAXIS PROTEIN 3"/>
    <property type="match status" value="1"/>
</dbReference>
<dbReference type="PRINTS" id="PR00260">
    <property type="entry name" value="CHEMTRNSDUCR"/>
</dbReference>
<proteinExistence type="inferred from homology"/>
<evidence type="ECO:0000259" key="7">
    <source>
        <dbReference type="PROSITE" id="PS50112"/>
    </source>
</evidence>
<evidence type="ECO:0000259" key="8">
    <source>
        <dbReference type="PROSITE" id="PS50885"/>
    </source>
</evidence>
<protein>
    <submittedName>
        <fullName evidence="9">Chemotaxis protein</fullName>
    </submittedName>
</protein>
<dbReference type="SUPFAM" id="SSF55785">
    <property type="entry name" value="PYP-like sensor domain (PAS domain)"/>
    <property type="match status" value="1"/>
</dbReference>
<reference evidence="10" key="1">
    <citation type="submission" date="2016-11" db="EMBL/GenBank/DDBJ databases">
        <title>Mesorhizobium oceanicum sp. nov., isolated from deep seawater in South China Sea.</title>
        <authorList>
            <person name="Fu G.-Y."/>
        </authorList>
    </citation>
    <scope>NUCLEOTIDE SEQUENCE [LARGE SCALE GENOMIC DNA]</scope>
    <source>
        <strain evidence="10">B7</strain>
    </source>
</reference>
<dbReference type="Pfam" id="PF00015">
    <property type="entry name" value="MCPsignal"/>
    <property type="match status" value="1"/>
</dbReference>
<dbReference type="Gene3D" id="3.30.450.20">
    <property type="entry name" value="PAS domain"/>
    <property type="match status" value="1"/>
</dbReference>
<dbReference type="GO" id="GO:0004888">
    <property type="term" value="F:transmembrane signaling receptor activity"/>
    <property type="evidence" value="ECO:0007669"/>
    <property type="project" value="InterPro"/>
</dbReference>
<dbReference type="InterPro" id="IPR004089">
    <property type="entry name" value="MCPsignal_dom"/>
</dbReference>